<dbReference type="Pfam" id="PF13041">
    <property type="entry name" value="PPR_2"/>
    <property type="match status" value="1"/>
</dbReference>
<evidence type="ECO:0000256" key="3">
    <source>
        <dbReference type="PROSITE-ProRule" id="PRU00708"/>
    </source>
</evidence>
<dbReference type="NCBIfam" id="TIGR00756">
    <property type="entry name" value="PPR"/>
    <property type="match status" value="8"/>
</dbReference>
<organism evidence="5 6">
    <name type="scientific">Iris pallida</name>
    <name type="common">Sweet iris</name>
    <dbReference type="NCBI Taxonomy" id="29817"/>
    <lineage>
        <taxon>Eukaryota</taxon>
        <taxon>Viridiplantae</taxon>
        <taxon>Streptophyta</taxon>
        <taxon>Embryophyta</taxon>
        <taxon>Tracheophyta</taxon>
        <taxon>Spermatophyta</taxon>
        <taxon>Magnoliopsida</taxon>
        <taxon>Liliopsida</taxon>
        <taxon>Asparagales</taxon>
        <taxon>Iridaceae</taxon>
        <taxon>Iridoideae</taxon>
        <taxon>Irideae</taxon>
        <taxon>Iris</taxon>
    </lineage>
</organism>
<dbReference type="InterPro" id="IPR050667">
    <property type="entry name" value="PPR-containing_protein"/>
</dbReference>
<dbReference type="Pfam" id="PF13812">
    <property type="entry name" value="PPR_3"/>
    <property type="match status" value="3"/>
</dbReference>
<feature type="region of interest" description="Disordered" evidence="4">
    <location>
        <begin position="579"/>
        <end position="641"/>
    </location>
</feature>
<feature type="compositionally biased region" description="Low complexity" evidence="4">
    <location>
        <begin position="36"/>
        <end position="49"/>
    </location>
</feature>
<reference evidence="5" key="1">
    <citation type="journal article" date="2023" name="GigaByte">
        <title>Genome assembly of the bearded iris, Iris pallida Lam.</title>
        <authorList>
            <person name="Bruccoleri R.E."/>
            <person name="Oakeley E.J."/>
            <person name="Faust A.M.E."/>
            <person name="Altorfer M."/>
            <person name="Dessus-Babus S."/>
            <person name="Burckhardt D."/>
            <person name="Oertli M."/>
            <person name="Naumann U."/>
            <person name="Petersen F."/>
            <person name="Wong J."/>
        </authorList>
    </citation>
    <scope>NUCLEOTIDE SEQUENCE</scope>
    <source>
        <strain evidence="5">GSM-AAB239-AS_SAM_17_03QT</strain>
    </source>
</reference>
<comment type="similarity">
    <text evidence="1">Belongs to the PPR family. P subfamily.</text>
</comment>
<evidence type="ECO:0000256" key="1">
    <source>
        <dbReference type="ARBA" id="ARBA00007626"/>
    </source>
</evidence>
<feature type="repeat" description="PPR" evidence="3">
    <location>
        <begin position="189"/>
        <end position="223"/>
    </location>
</feature>
<evidence type="ECO:0000256" key="4">
    <source>
        <dbReference type="SAM" id="MobiDB-lite"/>
    </source>
</evidence>
<sequence>MALVKYQASHWVLDWTVIIQIQLPPVPSVRPPPAMSFASTLSSSSSSPSHYHHRHSKTLTPKPPPPLRPPNLRTAPPLLPATRASSGLRIVCHGMLAPRKFMQRRRTRKEEVFKDEVEEAEVKGWRKLMAEIEEGGSALPPLRSRRAKGDALPKDVVLGTLVRFKQLKKWNLVAEILEWLRCQHWWDFSEMDFLMLITAYGKLGDFNRAERVLKYMNNKGYSPSVISHTALMEAYGRGKQYNKAEVTFRRMQSSGPEPSPVTYQIILKTLVEGEKYGEAEAVFQSLLNEERSSFKPDQKMFHMMIYMYKKAGNYDQARRIFAQMAEREIPYSTITFNSLMSFETNFKEVSSIYDQMQRAGLRPDVVSYALLINAYGKARREDEALAVFEEMLDAGVRPTRKAYNILLDAFAISGMVEQARTVFKSMRRNKYTPDLCSYATMLLAYVNASDMEGAEKFFRRIKEDGLRPNVVVYGTLMKGYAKANNLEKVMRVYERMRMQEVEPNQTIFTTIMDAHGKNSDFGSAVIWFKEMSSRGFPPDQKAKNILLSLAKTQEEQMEANELTGNAVCTLSKQKASKLIDFDDEKNPTDENQAGTDHKEENASKFSAVDSDDDSEDDEGDDEDLDFVSLEESQELIPADQF</sequence>
<evidence type="ECO:0000313" key="5">
    <source>
        <dbReference type="EMBL" id="KAJ6834612.1"/>
    </source>
</evidence>
<feature type="repeat" description="PPR" evidence="3">
    <location>
        <begin position="297"/>
        <end position="331"/>
    </location>
</feature>
<gene>
    <name evidence="5" type="ORF">M6B38_333605</name>
</gene>
<feature type="repeat" description="PPR" evidence="3">
    <location>
        <begin position="399"/>
        <end position="433"/>
    </location>
</feature>
<dbReference type="Proteomes" id="UP001140949">
    <property type="component" value="Unassembled WGS sequence"/>
</dbReference>
<feature type="repeat" description="PPR" evidence="3">
    <location>
        <begin position="364"/>
        <end position="398"/>
    </location>
</feature>
<evidence type="ECO:0000313" key="6">
    <source>
        <dbReference type="Proteomes" id="UP001140949"/>
    </source>
</evidence>
<protein>
    <submittedName>
        <fullName evidence="5">Pentatricopeptide repeat-containing protein</fullName>
    </submittedName>
</protein>
<dbReference type="InterPro" id="IPR011990">
    <property type="entry name" value="TPR-like_helical_dom_sf"/>
</dbReference>
<dbReference type="PANTHER" id="PTHR47939:SF5">
    <property type="entry name" value="PENTACOTRIPEPTIDE-REPEAT REGION OF PRORP DOMAIN-CONTAINING PROTEIN"/>
    <property type="match status" value="1"/>
</dbReference>
<dbReference type="EMBL" id="JANAVB010014200">
    <property type="protein sequence ID" value="KAJ6834612.1"/>
    <property type="molecule type" value="Genomic_DNA"/>
</dbReference>
<dbReference type="AlphaFoldDB" id="A0AAX6H1D9"/>
<reference evidence="5" key="2">
    <citation type="submission" date="2023-04" db="EMBL/GenBank/DDBJ databases">
        <authorList>
            <person name="Bruccoleri R.E."/>
            <person name="Oakeley E.J."/>
            <person name="Faust A.-M."/>
            <person name="Dessus-Babus S."/>
            <person name="Altorfer M."/>
            <person name="Burckhardt D."/>
            <person name="Oertli M."/>
            <person name="Naumann U."/>
            <person name="Petersen F."/>
            <person name="Wong J."/>
        </authorList>
    </citation>
    <scope>NUCLEOTIDE SEQUENCE</scope>
    <source>
        <strain evidence="5">GSM-AAB239-AS_SAM_17_03QT</strain>
        <tissue evidence="5">Leaf</tissue>
    </source>
</reference>
<feature type="repeat" description="PPR" evidence="3">
    <location>
        <begin position="224"/>
        <end position="258"/>
    </location>
</feature>
<proteinExistence type="inferred from homology"/>
<keyword evidence="6" id="KW-1185">Reference proteome</keyword>
<feature type="repeat" description="PPR" evidence="3">
    <location>
        <begin position="504"/>
        <end position="538"/>
    </location>
</feature>
<accession>A0AAX6H1D9</accession>
<feature type="repeat" description="PPR" evidence="3">
    <location>
        <begin position="469"/>
        <end position="503"/>
    </location>
</feature>
<name>A0AAX6H1D9_IRIPA</name>
<feature type="repeat" description="PPR" evidence="3">
    <location>
        <begin position="434"/>
        <end position="468"/>
    </location>
</feature>
<feature type="compositionally biased region" description="Acidic residues" evidence="4">
    <location>
        <begin position="609"/>
        <end position="625"/>
    </location>
</feature>
<dbReference type="InterPro" id="IPR002885">
    <property type="entry name" value="PPR_rpt"/>
</dbReference>
<comment type="caution">
    <text evidence="5">The sequence shown here is derived from an EMBL/GenBank/DDBJ whole genome shotgun (WGS) entry which is preliminary data.</text>
</comment>
<evidence type="ECO:0000256" key="2">
    <source>
        <dbReference type="ARBA" id="ARBA00022737"/>
    </source>
</evidence>
<dbReference type="PROSITE" id="PS51375">
    <property type="entry name" value="PPR"/>
    <property type="match status" value="8"/>
</dbReference>
<dbReference type="Pfam" id="PF01535">
    <property type="entry name" value="PPR"/>
    <property type="match status" value="1"/>
</dbReference>
<feature type="compositionally biased region" description="Low complexity" evidence="4">
    <location>
        <begin position="70"/>
        <end position="79"/>
    </location>
</feature>
<feature type="region of interest" description="Disordered" evidence="4">
    <location>
        <begin position="30"/>
        <end position="79"/>
    </location>
</feature>
<dbReference type="SUPFAM" id="SSF48452">
    <property type="entry name" value="TPR-like"/>
    <property type="match status" value="1"/>
</dbReference>
<keyword evidence="2" id="KW-0677">Repeat</keyword>
<feature type="compositionally biased region" description="Basic and acidic residues" evidence="4">
    <location>
        <begin position="579"/>
        <end position="588"/>
    </location>
</feature>
<dbReference type="PANTHER" id="PTHR47939">
    <property type="entry name" value="MEMBRANE-ASSOCIATED SALT-INDUCIBLE PROTEIN-LIKE"/>
    <property type="match status" value="1"/>
</dbReference>
<dbReference type="Gene3D" id="1.25.40.10">
    <property type="entry name" value="Tetratricopeptide repeat domain"/>
    <property type="match status" value="3"/>
</dbReference>